<reference evidence="1" key="1">
    <citation type="submission" date="2020-07" db="EMBL/GenBank/DDBJ databases">
        <title>Huge and variable diversity of episymbiotic CPR bacteria and DPANN archaea in groundwater ecosystems.</title>
        <authorList>
            <person name="He C.Y."/>
            <person name="Keren R."/>
            <person name="Whittaker M."/>
            <person name="Farag I.F."/>
            <person name="Doudna J."/>
            <person name="Cate J.H.D."/>
            <person name="Banfield J.F."/>
        </authorList>
    </citation>
    <scope>NUCLEOTIDE SEQUENCE</scope>
    <source>
        <strain evidence="1">NC_groundwater_1586_Pr3_B-0.1um_66_15</strain>
    </source>
</reference>
<comment type="caution">
    <text evidence="1">The sequence shown here is derived from an EMBL/GenBank/DDBJ whole genome shotgun (WGS) entry which is preliminary data.</text>
</comment>
<evidence type="ECO:0008006" key="3">
    <source>
        <dbReference type="Google" id="ProtNLM"/>
    </source>
</evidence>
<evidence type="ECO:0000313" key="2">
    <source>
        <dbReference type="Proteomes" id="UP000782610"/>
    </source>
</evidence>
<protein>
    <recommendedName>
        <fullName evidence="3">HEXXH motif domain-containing protein</fullName>
    </recommendedName>
</protein>
<dbReference type="AlphaFoldDB" id="A0A933L016"/>
<accession>A0A933L016</accession>
<name>A0A933L016_9HYPH</name>
<sequence length="330" mass="35626">MTTAIPVQFLPDGAIGRSLDRRMRIELANSLRHIAKSATGEFDLPDGFDAAIATIEGERPIEPLAFAAYYRATQALLDENVPDGLAHLRFLVGHCRPFERLETAAFDGSSPLGWMFDYYAACLDTDPTMSFGIKPAAGATAAAGLDNVLAGLDLLRRGAPEIAAEFLAIVHQLVLLEPTDPKARYNFDGGSSYQLWGALALNVEKPKPVVSMAETIAHESAHSFLFGHTIDEALVNNPDDELFRSPLRPDPRPMDGIYHATFVTARMHYALDRLIGWGGLSAEDREVAAAERASDAQKFRDGLAVVDASADLSPTGRALLRSAAGYMAGD</sequence>
<gene>
    <name evidence="1" type="ORF">HY834_00035</name>
</gene>
<dbReference type="Proteomes" id="UP000782610">
    <property type="component" value="Unassembled WGS sequence"/>
</dbReference>
<dbReference type="EMBL" id="JACRAF010000001">
    <property type="protein sequence ID" value="MBI4920111.1"/>
    <property type="molecule type" value="Genomic_DNA"/>
</dbReference>
<evidence type="ECO:0000313" key="1">
    <source>
        <dbReference type="EMBL" id="MBI4920111.1"/>
    </source>
</evidence>
<dbReference type="NCBIfam" id="TIGR04267">
    <property type="entry name" value="mod_HExxH"/>
    <property type="match status" value="1"/>
</dbReference>
<proteinExistence type="predicted"/>
<organism evidence="1 2">
    <name type="scientific">Devosia nanyangense</name>
    <dbReference type="NCBI Taxonomy" id="1228055"/>
    <lineage>
        <taxon>Bacteria</taxon>
        <taxon>Pseudomonadati</taxon>
        <taxon>Pseudomonadota</taxon>
        <taxon>Alphaproteobacteria</taxon>
        <taxon>Hyphomicrobiales</taxon>
        <taxon>Devosiaceae</taxon>
        <taxon>Devosia</taxon>
    </lineage>
</organism>
<dbReference type="InterPro" id="IPR026337">
    <property type="entry name" value="AKG_HExxH"/>
</dbReference>